<dbReference type="EMBL" id="GBRH01197767">
    <property type="protein sequence ID" value="JAE00129.1"/>
    <property type="molecule type" value="Transcribed_RNA"/>
</dbReference>
<name>A0A0A9EMD6_ARUDO</name>
<reference evidence="1" key="2">
    <citation type="journal article" date="2015" name="Data Brief">
        <title>Shoot transcriptome of the giant reed, Arundo donax.</title>
        <authorList>
            <person name="Barrero R.A."/>
            <person name="Guerrero F.D."/>
            <person name="Moolhuijzen P."/>
            <person name="Goolsby J.A."/>
            <person name="Tidwell J."/>
            <person name="Bellgard S.E."/>
            <person name="Bellgard M.I."/>
        </authorList>
    </citation>
    <scope>NUCLEOTIDE SEQUENCE</scope>
    <source>
        <tissue evidence="1">Shoot tissue taken approximately 20 cm above the soil surface</tissue>
    </source>
</reference>
<dbReference type="AlphaFoldDB" id="A0A0A9EMD6"/>
<reference evidence="1" key="1">
    <citation type="submission" date="2014-09" db="EMBL/GenBank/DDBJ databases">
        <authorList>
            <person name="Magalhaes I.L.F."/>
            <person name="Oliveira U."/>
            <person name="Santos F.R."/>
            <person name="Vidigal T.H.D.A."/>
            <person name="Brescovit A.D."/>
            <person name="Santos A.J."/>
        </authorList>
    </citation>
    <scope>NUCLEOTIDE SEQUENCE</scope>
    <source>
        <tissue evidence="1">Shoot tissue taken approximately 20 cm above the soil surface</tissue>
    </source>
</reference>
<accession>A0A0A9EMD6</accession>
<organism evidence="1">
    <name type="scientific">Arundo donax</name>
    <name type="common">Giant reed</name>
    <name type="synonym">Donax arundinaceus</name>
    <dbReference type="NCBI Taxonomy" id="35708"/>
    <lineage>
        <taxon>Eukaryota</taxon>
        <taxon>Viridiplantae</taxon>
        <taxon>Streptophyta</taxon>
        <taxon>Embryophyta</taxon>
        <taxon>Tracheophyta</taxon>
        <taxon>Spermatophyta</taxon>
        <taxon>Magnoliopsida</taxon>
        <taxon>Liliopsida</taxon>
        <taxon>Poales</taxon>
        <taxon>Poaceae</taxon>
        <taxon>PACMAD clade</taxon>
        <taxon>Arundinoideae</taxon>
        <taxon>Arundineae</taxon>
        <taxon>Arundo</taxon>
    </lineage>
</organism>
<evidence type="ECO:0000313" key="1">
    <source>
        <dbReference type="EMBL" id="JAE00129.1"/>
    </source>
</evidence>
<proteinExistence type="predicted"/>
<protein>
    <submittedName>
        <fullName evidence="1">Uncharacterized protein</fullName>
    </submittedName>
</protein>
<sequence>MVPWTCRATALAWFAARRCLCSPCRSYVGPP</sequence>